<protein>
    <submittedName>
        <fullName evidence="7">PAS domain S-box-containing protein/HDIG domain-containing protein</fullName>
    </submittedName>
</protein>
<dbReference type="Gene3D" id="6.10.340.10">
    <property type="match status" value="1"/>
</dbReference>
<feature type="transmembrane region" description="Helical" evidence="2">
    <location>
        <begin position="6"/>
        <end position="27"/>
    </location>
</feature>
<dbReference type="Proteomes" id="UP000231637">
    <property type="component" value="Chromosome"/>
</dbReference>
<evidence type="ECO:0000313" key="7">
    <source>
        <dbReference type="EMBL" id="ATX83104.1"/>
    </source>
</evidence>
<dbReference type="InterPro" id="IPR013767">
    <property type="entry name" value="PAS_fold"/>
</dbReference>
<dbReference type="NCBIfam" id="TIGR00277">
    <property type="entry name" value="HDIG"/>
    <property type="match status" value="1"/>
</dbReference>
<dbReference type="InterPro" id="IPR000014">
    <property type="entry name" value="PAS"/>
</dbReference>
<feature type="domain" description="PAC" evidence="4">
    <location>
        <begin position="375"/>
        <end position="425"/>
    </location>
</feature>
<keyword evidence="8" id="KW-1185">Reference proteome</keyword>
<dbReference type="InterPro" id="IPR003660">
    <property type="entry name" value="HAMP_dom"/>
</dbReference>
<dbReference type="SMART" id="SM00471">
    <property type="entry name" value="HDc"/>
    <property type="match status" value="1"/>
</dbReference>
<dbReference type="SMART" id="SM00304">
    <property type="entry name" value="HAMP"/>
    <property type="match status" value="1"/>
</dbReference>
<keyword evidence="2" id="KW-0472">Membrane</keyword>
<dbReference type="InterPro" id="IPR037522">
    <property type="entry name" value="HD_GYP_dom"/>
</dbReference>
<dbReference type="GO" id="GO:0007165">
    <property type="term" value="P:signal transduction"/>
    <property type="evidence" value="ECO:0007669"/>
    <property type="project" value="InterPro"/>
</dbReference>
<dbReference type="InterPro" id="IPR006675">
    <property type="entry name" value="HDIG_dom"/>
</dbReference>
<evidence type="ECO:0000313" key="8">
    <source>
        <dbReference type="Proteomes" id="UP000231637"/>
    </source>
</evidence>
<feature type="domain" description="HAMP" evidence="5">
    <location>
        <begin position="223"/>
        <end position="275"/>
    </location>
</feature>
<dbReference type="AlphaFoldDB" id="A0A2K8LDW5"/>
<dbReference type="Pfam" id="PF13426">
    <property type="entry name" value="PAS_9"/>
    <property type="match status" value="1"/>
</dbReference>
<proteinExistence type="predicted"/>
<dbReference type="OrthoDB" id="9802066at2"/>
<evidence type="ECO:0000259" key="5">
    <source>
        <dbReference type="PROSITE" id="PS50885"/>
    </source>
</evidence>
<dbReference type="PROSITE" id="PS50885">
    <property type="entry name" value="HAMP"/>
    <property type="match status" value="1"/>
</dbReference>
<reference evidence="7 8" key="1">
    <citation type="submission" date="2016-12" db="EMBL/GenBank/DDBJ databases">
        <title>Isolation and genomic insights into novel planktonic Zetaproteobacteria from stratified waters of the Chesapeake Bay.</title>
        <authorList>
            <person name="McAllister S.M."/>
            <person name="Kato S."/>
            <person name="Chan C.S."/>
            <person name="Chiu B.K."/>
            <person name="Field E.K."/>
        </authorList>
    </citation>
    <scope>NUCLEOTIDE SEQUENCE [LARGE SCALE GENOMIC DNA]</scope>
    <source>
        <strain evidence="7 8">CP-8</strain>
    </source>
</reference>
<dbReference type="InterPro" id="IPR000700">
    <property type="entry name" value="PAS-assoc_C"/>
</dbReference>
<keyword evidence="2" id="KW-0812">Transmembrane</keyword>
<dbReference type="CDD" id="cd06225">
    <property type="entry name" value="HAMP"/>
    <property type="match status" value="1"/>
</dbReference>
<dbReference type="PROSITE" id="PS50112">
    <property type="entry name" value="PAS"/>
    <property type="match status" value="1"/>
</dbReference>
<dbReference type="InterPro" id="IPR035965">
    <property type="entry name" value="PAS-like_dom_sf"/>
</dbReference>
<evidence type="ECO:0000256" key="2">
    <source>
        <dbReference type="SAM" id="Phobius"/>
    </source>
</evidence>
<dbReference type="PANTHER" id="PTHR43155:SF2">
    <property type="entry name" value="CYCLIC DI-GMP PHOSPHODIESTERASE PA4108"/>
    <property type="match status" value="1"/>
</dbReference>
<evidence type="ECO:0000259" key="4">
    <source>
        <dbReference type="PROSITE" id="PS50113"/>
    </source>
</evidence>
<dbReference type="KEGG" id="mfn:Ga0123462_2275"/>
<feature type="domain" description="PAS" evidence="3">
    <location>
        <begin position="426"/>
        <end position="479"/>
    </location>
</feature>
<dbReference type="PROSITE" id="PS50113">
    <property type="entry name" value="PAC"/>
    <property type="match status" value="2"/>
</dbReference>
<dbReference type="Pfam" id="PF13487">
    <property type="entry name" value="HD_5"/>
    <property type="match status" value="1"/>
</dbReference>
<dbReference type="SUPFAM" id="SSF55785">
    <property type="entry name" value="PYP-like sensor domain (PAS domain)"/>
    <property type="match status" value="2"/>
</dbReference>
<dbReference type="GO" id="GO:0006355">
    <property type="term" value="P:regulation of DNA-templated transcription"/>
    <property type="evidence" value="ECO:0007669"/>
    <property type="project" value="InterPro"/>
</dbReference>
<evidence type="ECO:0000256" key="1">
    <source>
        <dbReference type="SAM" id="Coils"/>
    </source>
</evidence>
<dbReference type="GO" id="GO:0016020">
    <property type="term" value="C:membrane"/>
    <property type="evidence" value="ECO:0007669"/>
    <property type="project" value="InterPro"/>
</dbReference>
<organism evidence="7 8">
    <name type="scientific">Mariprofundus ferrinatatus</name>
    <dbReference type="NCBI Taxonomy" id="1921087"/>
    <lineage>
        <taxon>Bacteria</taxon>
        <taxon>Pseudomonadati</taxon>
        <taxon>Pseudomonadota</taxon>
        <taxon>Candidatius Mariprofundia</taxon>
        <taxon>Mariprofundales</taxon>
        <taxon>Mariprofundaceae</taxon>
        <taxon>Mariprofundus</taxon>
    </lineage>
</organism>
<name>A0A2K8LDW5_9PROT</name>
<dbReference type="InterPro" id="IPR001610">
    <property type="entry name" value="PAC"/>
</dbReference>
<dbReference type="CDD" id="cd00077">
    <property type="entry name" value="HDc"/>
    <property type="match status" value="1"/>
</dbReference>
<sequence>MKLGHKISLGFLPVVIMFFLVSTVQFVQLKHSRDHINQIISSNLSELEYAEAFFHAIQNLQKNALLIAMDGVATGTYDAESSATIIGNFNSSLNMAQRAVTLMEKQTLIQIENGDAEGEEDELQEIFHLKRLLVSLSGHAHELKRSLEAEEVERSRAVIENKIEPLAIQMHGIISDLEVDAQEEIDLALVKLQDQLERHMAATALVGMISVTLVIGLALYIMRSISANITRLHQATGLLGQGKLDTRVEVYSSDELGEIASDINSMAAGLRETIVSRDDLAKEVKAREEAEKELQQNEHKYRSIFESSRDTFMLLDQNGFLDCNDSTLHMFGCANRGEFLGHHPMEFSPAVQSDGTPSPEAANRHIETALINGYEMFDWTYQRKSGEIFPAEVLLTRLTLDDKQLLMASVRDISERKRSEAKLHESEKQIRLLLDSAAEAIYGVDVDGNCTMLNKACLSMLGYDSESELLQKNMHKRIHHSHADGTPLSEEHCRVYQAYRQGEAAHVDDEVFWRKDGSSFPISYWVHPIYSDESVIGAVVTFLDITEQVSSRSALKQSREQLQSALEGTIAAVSNAVGARDPYTSGHQQRVAELAKAIAREMGLDEARVKGVFLSATIHDIGKIQLPADILSRPGKLTNAEYQLIKEHSEAGYSILKGISFSWPVAEVAHQHHERMDGSGYPQGLKGDEICLEAKIVAVADVVEAMSSHRPYRPALGIDAALDEIRTHRGSAFDPEVVDACLKLFEEKRFTL</sequence>
<feature type="coiled-coil region" evidence="1">
    <location>
        <begin position="277"/>
        <end position="307"/>
    </location>
</feature>
<dbReference type="GO" id="GO:0008081">
    <property type="term" value="F:phosphoric diester hydrolase activity"/>
    <property type="evidence" value="ECO:0007669"/>
    <property type="project" value="UniProtKB-ARBA"/>
</dbReference>
<dbReference type="Pfam" id="PF00672">
    <property type="entry name" value="HAMP"/>
    <property type="match status" value="1"/>
</dbReference>
<dbReference type="Gene3D" id="1.10.3210.10">
    <property type="entry name" value="Hypothetical protein af1432"/>
    <property type="match status" value="1"/>
</dbReference>
<dbReference type="PROSITE" id="PS51832">
    <property type="entry name" value="HD_GYP"/>
    <property type="match status" value="1"/>
</dbReference>
<dbReference type="CDD" id="cd00130">
    <property type="entry name" value="PAS"/>
    <property type="match status" value="2"/>
</dbReference>
<gene>
    <name evidence="7" type="ORF">Ga0123462_2275</name>
</gene>
<feature type="transmembrane region" description="Helical" evidence="2">
    <location>
        <begin position="201"/>
        <end position="222"/>
    </location>
</feature>
<feature type="domain" description="PAC" evidence="4">
    <location>
        <begin position="505"/>
        <end position="557"/>
    </location>
</feature>
<dbReference type="InterPro" id="IPR003607">
    <property type="entry name" value="HD/PDEase_dom"/>
</dbReference>
<accession>A0A2K8LDW5</accession>
<keyword evidence="2" id="KW-1133">Transmembrane helix</keyword>
<feature type="domain" description="HD-GYP" evidence="6">
    <location>
        <begin position="562"/>
        <end position="752"/>
    </location>
</feature>
<dbReference type="SMART" id="SM00086">
    <property type="entry name" value="PAC"/>
    <property type="match status" value="2"/>
</dbReference>
<dbReference type="EMBL" id="CP018800">
    <property type="protein sequence ID" value="ATX83104.1"/>
    <property type="molecule type" value="Genomic_DNA"/>
</dbReference>
<dbReference type="Pfam" id="PF00989">
    <property type="entry name" value="PAS"/>
    <property type="match status" value="1"/>
</dbReference>
<dbReference type="SMART" id="SM00091">
    <property type="entry name" value="PAS"/>
    <property type="match status" value="2"/>
</dbReference>
<evidence type="ECO:0000259" key="3">
    <source>
        <dbReference type="PROSITE" id="PS50112"/>
    </source>
</evidence>
<dbReference type="NCBIfam" id="TIGR00229">
    <property type="entry name" value="sensory_box"/>
    <property type="match status" value="2"/>
</dbReference>
<dbReference type="SUPFAM" id="SSF158472">
    <property type="entry name" value="HAMP domain-like"/>
    <property type="match status" value="1"/>
</dbReference>
<dbReference type="RefSeq" id="WP_100266375.1">
    <property type="nucleotide sequence ID" value="NZ_CP018800.1"/>
</dbReference>
<dbReference type="Gene3D" id="3.30.450.20">
    <property type="entry name" value="PAS domain"/>
    <property type="match status" value="2"/>
</dbReference>
<evidence type="ECO:0000259" key="6">
    <source>
        <dbReference type="PROSITE" id="PS51832"/>
    </source>
</evidence>
<keyword evidence="1" id="KW-0175">Coiled coil</keyword>
<dbReference type="PANTHER" id="PTHR43155">
    <property type="entry name" value="CYCLIC DI-GMP PHOSPHODIESTERASE PA4108-RELATED"/>
    <property type="match status" value="1"/>
</dbReference>
<dbReference type="SUPFAM" id="SSF109604">
    <property type="entry name" value="HD-domain/PDEase-like"/>
    <property type="match status" value="1"/>
</dbReference>